<evidence type="ECO:0000256" key="3">
    <source>
        <dbReference type="ARBA" id="ARBA00022448"/>
    </source>
</evidence>
<protein>
    <recommendedName>
        <fullName evidence="9">Transport permease protein</fullName>
    </recommendedName>
</protein>
<reference evidence="11" key="1">
    <citation type="submission" date="2022-01" db="EMBL/GenBank/DDBJ databases">
        <title>Collection of gut derived symbiotic bacterial strains cultured from healthy donors.</title>
        <authorList>
            <person name="Lin H."/>
            <person name="Kohout C."/>
            <person name="Waligurski E."/>
            <person name="Pamer E.G."/>
        </authorList>
    </citation>
    <scope>NUCLEOTIDE SEQUENCE</scope>
    <source>
        <strain evidence="11">DFI.7.46</strain>
    </source>
</reference>
<evidence type="ECO:0000256" key="2">
    <source>
        <dbReference type="ARBA" id="ARBA00007783"/>
    </source>
</evidence>
<feature type="transmembrane region" description="Helical" evidence="9">
    <location>
        <begin position="219"/>
        <end position="242"/>
    </location>
</feature>
<feature type="transmembrane region" description="Helical" evidence="9">
    <location>
        <begin position="46"/>
        <end position="66"/>
    </location>
</feature>
<dbReference type="EMBL" id="JAKNHJ010000003">
    <property type="protein sequence ID" value="MCG4617294.1"/>
    <property type="molecule type" value="Genomic_DNA"/>
</dbReference>
<dbReference type="GO" id="GO:0005886">
    <property type="term" value="C:plasma membrane"/>
    <property type="evidence" value="ECO:0007669"/>
    <property type="project" value="UniProtKB-SubCell"/>
</dbReference>
<comment type="subcellular location">
    <subcellularLocation>
        <location evidence="1">Cell inner membrane</location>
        <topology evidence="1">Multi-pass membrane protein</topology>
    </subcellularLocation>
    <subcellularLocation>
        <location evidence="9">Cell membrane</location>
        <topology evidence="9">Multi-pass membrane protein</topology>
    </subcellularLocation>
</comment>
<dbReference type="GO" id="GO:0140359">
    <property type="term" value="F:ABC-type transporter activity"/>
    <property type="evidence" value="ECO:0007669"/>
    <property type="project" value="InterPro"/>
</dbReference>
<accession>A0AAJ1BAF7</accession>
<keyword evidence="4 9" id="KW-1003">Cell membrane</keyword>
<feature type="transmembrane region" description="Helical" evidence="9">
    <location>
        <begin position="254"/>
        <end position="273"/>
    </location>
</feature>
<evidence type="ECO:0000259" key="10">
    <source>
        <dbReference type="PROSITE" id="PS51012"/>
    </source>
</evidence>
<keyword evidence="3 9" id="KW-0813">Transport</keyword>
<keyword evidence="6 9" id="KW-0812">Transmembrane</keyword>
<organism evidence="11 12">
    <name type="scientific">Varibaculum cambriense</name>
    <dbReference type="NCBI Taxonomy" id="184870"/>
    <lineage>
        <taxon>Bacteria</taxon>
        <taxon>Bacillati</taxon>
        <taxon>Actinomycetota</taxon>
        <taxon>Actinomycetes</taxon>
        <taxon>Actinomycetales</taxon>
        <taxon>Actinomycetaceae</taxon>
        <taxon>Varibaculum</taxon>
    </lineage>
</organism>
<dbReference type="Pfam" id="PF01061">
    <property type="entry name" value="ABC2_membrane"/>
    <property type="match status" value="1"/>
</dbReference>
<feature type="transmembrane region" description="Helical" evidence="9">
    <location>
        <begin position="123"/>
        <end position="146"/>
    </location>
</feature>
<evidence type="ECO:0000256" key="9">
    <source>
        <dbReference type="RuleBase" id="RU361157"/>
    </source>
</evidence>
<evidence type="ECO:0000256" key="8">
    <source>
        <dbReference type="ARBA" id="ARBA00023136"/>
    </source>
</evidence>
<dbReference type="PANTHER" id="PTHR30413:SF8">
    <property type="entry name" value="TRANSPORT PERMEASE PROTEIN"/>
    <property type="match status" value="1"/>
</dbReference>
<evidence type="ECO:0000256" key="4">
    <source>
        <dbReference type="ARBA" id="ARBA00022475"/>
    </source>
</evidence>
<keyword evidence="8 9" id="KW-0472">Membrane</keyword>
<feature type="transmembrane region" description="Helical" evidence="9">
    <location>
        <begin position="73"/>
        <end position="91"/>
    </location>
</feature>
<dbReference type="RefSeq" id="WP_024059313.1">
    <property type="nucleotide sequence ID" value="NZ_JAGZVZ010000001.1"/>
</dbReference>
<dbReference type="PANTHER" id="PTHR30413">
    <property type="entry name" value="INNER MEMBRANE TRANSPORT PERMEASE"/>
    <property type="match status" value="1"/>
</dbReference>
<name>A0AAJ1BAF7_9ACTO</name>
<comment type="similarity">
    <text evidence="2 9">Belongs to the ABC-2 integral membrane protein family.</text>
</comment>
<dbReference type="Proteomes" id="UP001200537">
    <property type="component" value="Unassembled WGS sequence"/>
</dbReference>
<evidence type="ECO:0000256" key="6">
    <source>
        <dbReference type="ARBA" id="ARBA00022692"/>
    </source>
</evidence>
<feature type="transmembrane region" description="Helical" evidence="9">
    <location>
        <begin position="187"/>
        <end position="207"/>
    </location>
</feature>
<evidence type="ECO:0000256" key="1">
    <source>
        <dbReference type="ARBA" id="ARBA00004429"/>
    </source>
</evidence>
<feature type="domain" description="ABC transmembrane type-2" evidence="10">
    <location>
        <begin position="43"/>
        <end position="280"/>
    </location>
</feature>
<proteinExistence type="inferred from homology"/>
<dbReference type="GO" id="GO:0015920">
    <property type="term" value="P:lipopolysaccharide transport"/>
    <property type="evidence" value="ECO:0007669"/>
    <property type="project" value="TreeGrafter"/>
</dbReference>
<evidence type="ECO:0000313" key="12">
    <source>
        <dbReference type="Proteomes" id="UP001200537"/>
    </source>
</evidence>
<dbReference type="AlphaFoldDB" id="A0AAJ1BAF7"/>
<evidence type="ECO:0000256" key="5">
    <source>
        <dbReference type="ARBA" id="ARBA00022519"/>
    </source>
</evidence>
<keyword evidence="5" id="KW-0997">Cell inner membrane</keyword>
<dbReference type="InterPro" id="IPR047817">
    <property type="entry name" value="ABC2_TM_bact-type"/>
</dbReference>
<feature type="transmembrane region" description="Helical" evidence="9">
    <location>
        <begin position="153"/>
        <end position="181"/>
    </location>
</feature>
<evidence type="ECO:0000256" key="7">
    <source>
        <dbReference type="ARBA" id="ARBA00022989"/>
    </source>
</evidence>
<comment type="caution">
    <text evidence="11">The sequence shown here is derived from an EMBL/GenBank/DDBJ whole genome shotgun (WGS) entry which is preliminary data.</text>
</comment>
<keyword evidence="7 9" id="KW-1133">Transmembrane helix</keyword>
<gene>
    <name evidence="11" type="ORF">L0M99_02115</name>
</gene>
<sequence length="288" mass="32781">MSVSTDFTRPGTSHGLFEVVRKQYLLQLLVHKELRVRYRGSILGMLWSYAKPATQFLVFYFAIGVFMGMNRNITNYVVYMFAGVVAVNYFSEIFGNCTRSLVQNQDLVKKIYLPRQLFPVSSVWVAFVHFVPQVVILIIGSLIFGWRPGINNLLAVLLAFVVLTIFSLGLGLLGGAFNVLYRDAENFVDLILMVATWASPVLYKWSMVYHVLGDWQGGWLWYVYQLNPLTTVVELFHYGFWIPTAGVAESFPDNFSLMVVASALISILLLLIGDKVFRHYDGRFAQEL</sequence>
<dbReference type="PROSITE" id="PS51012">
    <property type="entry name" value="ABC_TM2"/>
    <property type="match status" value="1"/>
</dbReference>
<dbReference type="InterPro" id="IPR013525">
    <property type="entry name" value="ABC2_TM"/>
</dbReference>
<evidence type="ECO:0000313" key="11">
    <source>
        <dbReference type="EMBL" id="MCG4617294.1"/>
    </source>
</evidence>